<dbReference type="Gene3D" id="3.40.50.620">
    <property type="entry name" value="HUPs"/>
    <property type="match status" value="1"/>
</dbReference>
<accession>A0A7J6UG13</accession>
<organism evidence="4 5">
    <name type="scientific">Perkinsus olseni</name>
    <name type="common">Perkinsus atlanticus</name>
    <dbReference type="NCBI Taxonomy" id="32597"/>
    <lineage>
        <taxon>Eukaryota</taxon>
        <taxon>Sar</taxon>
        <taxon>Alveolata</taxon>
        <taxon>Perkinsozoa</taxon>
        <taxon>Perkinsea</taxon>
        <taxon>Perkinsida</taxon>
        <taxon>Perkinsidae</taxon>
        <taxon>Perkinsus</taxon>
    </lineage>
</organism>
<dbReference type="InterPro" id="IPR050795">
    <property type="entry name" value="Asn_Synthetase"/>
</dbReference>
<evidence type="ECO:0000256" key="2">
    <source>
        <dbReference type="ARBA" id="ARBA00022840"/>
    </source>
</evidence>
<dbReference type="GO" id="GO:0005524">
    <property type="term" value="F:ATP binding"/>
    <property type="evidence" value="ECO:0007669"/>
    <property type="project" value="UniProtKB-KW"/>
</dbReference>
<evidence type="ECO:0000313" key="5">
    <source>
        <dbReference type="Proteomes" id="UP000574390"/>
    </source>
</evidence>
<dbReference type="GO" id="GO:0005829">
    <property type="term" value="C:cytosol"/>
    <property type="evidence" value="ECO:0007669"/>
    <property type="project" value="TreeGrafter"/>
</dbReference>
<dbReference type="Proteomes" id="UP000574390">
    <property type="component" value="Unassembled WGS sequence"/>
</dbReference>
<feature type="domain" description="Asparagine synthetase" evidence="3">
    <location>
        <begin position="2"/>
        <end position="75"/>
    </location>
</feature>
<name>A0A7J6UG13_PEROL</name>
<proteinExistence type="predicted"/>
<dbReference type="PANTHER" id="PTHR11772:SF48">
    <property type="entry name" value="ASPARAGINE SYNTHETASE [GLUTAMINE-HYDROLYZING] 1"/>
    <property type="match status" value="1"/>
</dbReference>
<dbReference type="AlphaFoldDB" id="A0A7J6UG13"/>
<dbReference type="GO" id="GO:0004066">
    <property type="term" value="F:asparagine synthase (glutamine-hydrolyzing) activity"/>
    <property type="evidence" value="ECO:0007669"/>
    <property type="project" value="InterPro"/>
</dbReference>
<evidence type="ECO:0000256" key="1">
    <source>
        <dbReference type="ARBA" id="ARBA00022741"/>
    </source>
</evidence>
<protein>
    <submittedName>
        <fullName evidence="4">Asparagine synthetase</fullName>
    </submittedName>
</protein>
<dbReference type="InterPro" id="IPR014729">
    <property type="entry name" value="Rossmann-like_a/b/a_fold"/>
</dbReference>
<dbReference type="CDD" id="cd01991">
    <property type="entry name" value="Asn_synthase_B_C"/>
    <property type="match status" value="1"/>
</dbReference>
<dbReference type="InterPro" id="IPR001962">
    <property type="entry name" value="Asn_synthase"/>
</dbReference>
<evidence type="ECO:0000313" key="4">
    <source>
        <dbReference type="EMBL" id="KAF4756107.1"/>
    </source>
</evidence>
<dbReference type="SUPFAM" id="SSF52402">
    <property type="entry name" value="Adenine nucleotide alpha hydrolases-like"/>
    <property type="match status" value="1"/>
</dbReference>
<dbReference type="EMBL" id="JABANM010000355">
    <property type="protein sequence ID" value="KAF4756107.1"/>
    <property type="molecule type" value="Genomic_DNA"/>
</dbReference>
<dbReference type="PANTHER" id="PTHR11772">
    <property type="entry name" value="ASPARAGINE SYNTHETASE"/>
    <property type="match status" value="1"/>
</dbReference>
<keyword evidence="2" id="KW-0067">ATP-binding</keyword>
<evidence type="ECO:0000259" key="3">
    <source>
        <dbReference type="Pfam" id="PF00733"/>
    </source>
</evidence>
<dbReference type="GO" id="GO:0006529">
    <property type="term" value="P:asparagine biosynthetic process"/>
    <property type="evidence" value="ECO:0007669"/>
    <property type="project" value="InterPro"/>
</dbReference>
<comment type="caution">
    <text evidence="4">The sequence shown here is derived from an EMBL/GenBank/DDBJ whole genome shotgun (WGS) entry which is preliminary data.</text>
</comment>
<feature type="non-terminal residue" evidence="4">
    <location>
        <position position="1"/>
    </location>
</feature>
<reference evidence="4 5" key="1">
    <citation type="submission" date="2020-04" db="EMBL/GenBank/DDBJ databases">
        <title>Perkinsus olseni comparative genomics.</title>
        <authorList>
            <person name="Bogema D.R."/>
        </authorList>
    </citation>
    <scope>NUCLEOTIDE SEQUENCE [LARGE SCALE GENOMIC DNA]</scope>
    <source>
        <strain evidence="4">ATCC PRA-205</strain>
    </source>
</reference>
<sequence length="106" mass="11629">SYCVGLAGSPDLKAAREVADFLGTFHREFTFTLQDGINALEDVIHHLETFDVTTIRASTPMYLMTRLIKATGSDLVRLTMTYDESNDTLIMSSAGFMSLGLSKGQC</sequence>
<dbReference type="Pfam" id="PF00733">
    <property type="entry name" value="Asn_synthase"/>
    <property type="match status" value="1"/>
</dbReference>
<keyword evidence="1" id="KW-0547">Nucleotide-binding</keyword>
<gene>
    <name evidence="4" type="primary">ASN1_5</name>
    <name evidence="4" type="ORF">FOZ62_026357</name>
</gene>